<name>A0A0C1R8W5_9CYAN</name>
<dbReference type="EMBL" id="JHEG02000001">
    <property type="protein sequence ID" value="KIE13989.1"/>
    <property type="molecule type" value="Genomic_DNA"/>
</dbReference>
<gene>
    <name evidence="1" type="ORF">DA73_0201210</name>
</gene>
<dbReference type="STRING" id="1479485.DA73_0201210"/>
<evidence type="ECO:0008006" key="2">
    <source>
        <dbReference type="Google" id="ProtNLM"/>
    </source>
</evidence>
<evidence type="ECO:0000313" key="1">
    <source>
        <dbReference type="EMBL" id="KIE13989.1"/>
    </source>
</evidence>
<comment type="caution">
    <text evidence="1">The sequence shown here is derived from an EMBL/GenBank/DDBJ whole genome shotgun (WGS) entry which is preliminary data.</text>
</comment>
<protein>
    <recommendedName>
        <fullName evidence="2">Core-binding (CB) domain-containing protein</fullName>
    </recommendedName>
</protein>
<sequence>MPCITYFLERQAIPKDIEEFWALNGETANALILKFKNHLVASDRKAATINRYLAAIKYLIKVGRNLKRCQYHFDSDRIESLKVTKYRDTKVS</sequence>
<proteinExistence type="predicted"/>
<organism evidence="1">
    <name type="scientific">Tolypothrix bouteillei VB521301</name>
    <dbReference type="NCBI Taxonomy" id="1479485"/>
    <lineage>
        <taxon>Bacteria</taxon>
        <taxon>Bacillati</taxon>
        <taxon>Cyanobacteriota</taxon>
        <taxon>Cyanophyceae</taxon>
        <taxon>Nostocales</taxon>
        <taxon>Tolypothrichaceae</taxon>
        <taxon>Tolypothrix</taxon>
    </lineage>
</organism>
<reference evidence="1" key="1">
    <citation type="journal article" date="2015" name="Genome Announc.">
        <title>Draft Genome Sequence of Tolypothrix boutellei Strain VB521301.</title>
        <authorList>
            <person name="Chandrababunaidu M.M."/>
            <person name="Singh D."/>
            <person name="Sen D."/>
            <person name="Bhan S."/>
            <person name="Das S."/>
            <person name="Gupta A."/>
            <person name="Adhikary S.P."/>
            <person name="Tripathy S."/>
        </authorList>
    </citation>
    <scope>NUCLEOTIDE SEQUENCE</scope>
    <source>
        <strain evidence="1">VB521301</strain>
    </source>
</reference>
<dbReference type="AlphaFoldDB" id="A0A0C1R8W5"/>
<accession>A0A0C1R8W5</accession>